<dbReference type="EMBL" id="JABFCY010000007">
    <property type="protein sequence ID" value="NNU61192.1"/>
    <property type="molecule type" value="Genomic_DNA"/>
</dbReference>
<evidence type="ECO:0000313" key="2">
    <source>
        <dbReference type="Proteomes" id="UP000574931"/>
    </source>
</evidence>
<evidence type="ECO:0000313" key="1">
    <source>
        <dbReference type="EMBL" id="NNU61192.1"/>
    </source>
</evidence>
<organism evidence="1 2">
    <name type="scientific">Ochrobactrum soli</name>
    <dbReference type="NCBI Taxonomy" id="2448455"/>
    <lineage>
        <taxon>Bacteria</taxon>
        <taxon>Pseudomonadati</taxon>
        <taxon>Pseudomonadota</taxon>
        <taxon>Alphaproteobacteria</taxon>
        <taxon>Hyphomicrobiales</taxon>
        <taxon>Brucellaceae</taxon>
        <taxon>Brucella/Ochrobactrum group</taxon>
        <taxon>Ochrobactrum</taxon>
    </lineage>
</organism>
<dbReference type="Pfam" id="PF11379">
    <property type="entry name" value="DUF3182"/>
    <property type="match status" value="1"/>
</dbReference>
<accession>A0A849KY81</accession>
<name>A0A849KY81_9HYPH</name>
<sequence length="362" mass="39765">MMDSYEKICVVSQPSDSRHNVASVEAIAARLAKLTGIRLGSTVQHFDDAERTFFVPTFSLIRQSHPELDAGQFWGGCVDQEFMTTKLATHPAWTEEDALPTGWMPQFAKDLEGAALSGYSVFSHDHAAQAGAFLIDKRKIRLKDPYASGGKKQSVFQNNHELDLFLQTLSESDIARGMVIEEDIENSSTYSVGQVSLAGLTMSYLGRQYTASDLNGETVYAGSRLYVARGGWDALRMRLRMPVAHRIIEGAQRYDTAAEQHFGLVASRKNYDVLVGPVTEDGFCCGVLEQSWRVGGASPAEILALEAMTADSSVGALKVVASETYGAEPRFAADDFVVYAGEDDMGQPLHKYARIEKLYHDP</sequence>
<protein>
    <submittedName>
        <fullName evidence="1">DUF3182 family protein</fullName>
    </submittedName>
</protein>
<dbReference type="AlphaFoldDB" id="A0A849KY81"/>
<dbReference type="Proteomes" id="UP000574931">
    <property type="component" value="Unassembled WGS sequence"/>
</dbReference>
<keyword evidence="2" id="KW-1185">Reference proteome</keyword>
<comment type="caution">
    <text evidence="1">The sequence shown here is derived from an EMBL/GenBank/DDBJ whole genome shotgun (WGS) entry which is preliminary data.</text>
</comment>
<proteinExistence type="predicted"/>
<reference evidence="1 2" key="1">
    <citation type="submission" date="2020-05" db="EMBL/GenBank/DDBJ databases">
        <title>Draft Genome Sequence of Ochrobactrum soli Isolated from Stable Fly Gut.</title>
        <authorList>
            <person name="Pileggi M.T."/>
            <person name="Vazhakkala L.J."/>
            <person name="Wong C.N."/>
        </authorList>
    </citation>
    <scope>NUCLEOTIDE SEQUENCE [LARGE SCALE GENOMIC DNA]</scope>
    <source>
        <strain evidence="1 2">MTP-C0764</strain>
    </source>
</reference>
<gene>
    <name evidence="1" type="ORF">HKX02_13175</name>
</gene>
<dbReference type="InterPro" id="IPR021519">
    <property type="entry name" value="DUF3182"/>
</dbReference>